<dbReference type="Pfam" id="PF01584">
    <property type="entry name" value="CheW"/>
    <property type="match status" value="1"/>
</dbReference>
<dbReference type="SUPFAM" id="SSF50341">
    <property type="entry name" value="CheW-like"/>
    <property type="match status" value="1"/>
</dbReference>
<dbReference type="AlphaFoldDB" id="A0A4Z0WL53"/>
<dbReference type="GO" id="GO:0007165">
    <property type="term" value="P:signal transduction"/>
    <property type="evidence" value="ECO:0007669"/>
    <property type="project" value="InterPro"/>
</dbReference>
<feature type="compositionally biased region" description="Low complexity" evidence="1">
    <location>
        <begin position="39"/>
        <end position="59"/>
    </location>
</feature>
<evidence type="ECO:0000313" key="3">
    <source>
        <dbReference type="EMBL" id="TGG96101.1"/>
    </source>
</evidence>
<dbReference type="GO" id="GO:0006935">
    <property type="term" value="P:chemotaxis"/>
    <property type="evidence" value="ECO:0007669"/>
    <property type="project" value="InterPro"/>
</dbReference>
<reference evidence="3 4" key="1">
    <citation type="submission" date="2019-04" db="EMBL/GenBank/DDBJ databases">
        <title>Natronospirillum operosus gen. nov., sp. nov., a haloalkaliphilic satellite isolated from decaying biomass of laboratory culture of cyanobacterium Geitlerinema sp. and proposal of Natronospirillaceae fam. nov. and Saccharospirillaceae fam. nov.</title>
        <authorList>
            <person name="Kevbrin V."/>
            <person name="Boltyanskaya Y."/>
            <person name="Koziaeva V."/>
            <person name="Grouzdev D.S."/>
            <person name="Park M."/>
            <person name="Cho J."/>
        </authorList>
    </citation>
    <scope>NUCLEOTIDE SEQUENCE [LARGE SCALE GENOMIC DNA]</scope>
    <source>
        <strain evidence="3 4">G-116</strain>
    </source>
</reference>
<keyword evidence="4" id="KW-1185">Reference proteome</keyword>
<evidence type="ECO:0000256" key="1">
    <source>
        <dbReference type="SAM" id="MobiDB-lite"/>
    </source>
</evidence>
<accession>A0A4Z0WL53</accession>
<sequence length="296" mass="32015">MNQSRQRDTRVLPPPPKHALNSYLAVLLEDATAQDEDTATLTDLADGDSAAEPAAAPVAEPEPEVDLAPEPEPEPEVDLAPEPEPEPEPEVDLMPEPEPAVEPAPEPEPAPQEPPPGADTVDSSAALTAAQLAEAGEVLAWQSNGRPAWAEQRFDCLLFKVDGLALAVPMVLLGTIQPIARELTPLFGQPDWFLGLLPLGEGRNIRVIETARLVMPERYRPGASDGLKYAVGIHGCDWALACHEVVGSITLNPDEVKWRSERTRRPWLAGTVVDHMCALIDLEAFEKVLLSDKKKG</sequence>
<feature type="compositionally biased region" description="Acidic residues" evidence="1">
    <location>
        <begin position="61"/>
        <end position="95"/>
    </location>
</feature>
<dbReference type="SMART" id="SM00260">
    <property type="entry name" value="CheW"/>
    <property type="match status" value="1"/>
</dbReference>
<gene>
    <name evidence="3" type="ORF">E4656_06035</name>
</gene>
<dbReference type="EMBL" id="SRMF01000001">
    <property type="protein sequence ID" value="TGG96101.1"/>
    <property type="molecule type" value="Genomic_DNA"/>
</dbReference>
<feature type="domain" description="CheW-like" evidence="2">
    <location>
        <begin position="151"/>
        <end position="286"/>
    </location>
</feature>
<dbReference type="Proteomes" id="UP000297475">
    <property type="component" value="Unassembled WGS sequence"/>
</dbReference>
<dbReference type="InterPro" id="IPR036061">
    <property type="entry name" value="CheW-like_dom_sf"/>
</dbReference>
<dbReference type="InterPro" id="IPR014506">
    <property type="entry name" value="UCP020479_CheW"/>
</dbReference>
<feature type="region of interest" description="Disordered" evidence="1">
    <location>
        <begin position="34"/>
        <end position="122"/>
    </location>
</feature>
<dbReference type="OrthoDB" id="5565759at2"/>
<protein>
    <submittedName>
        <fullName evidence="3">Chemotaxis protein CheW</fullName>
    </submittedName>
</protein>
<organism evidence="3 4">
    <name type="scientific">Natronospirillum operosum</name>
    <dbReference type="NCBI Taxonomy" id="2759953"/>
    <lineage>
        <taxon>Bacteria</taxon>
        <taxon>Pseudomonadati</taxon>
        <taxon>Pseudomonadota</taxon>
        <taxon>Gammaproteobacteria</taxon>
        <taxon>Oceanospirillales</taxon>
        <taxon>Natronospirillaceae</taxon>
        <taxon>Natronospirillum</taxon>
    </lineage>
</organism>
<proteinExistence type="predicted"/>
<comment type="caution">
    <text evidence="3">The sequence shown here is derived from an EMBL/GenBank/DDBJ whole genome shotgun (WGS) entry which is preliminary data.</text>
</comment>
<evidence type="ECO:0000313" key="4">
    <source>
        <dbReference type="Proteomes" id="UP000297475"/>
    </source>
</evidence>
<evidence type="ECO:0000259" key="2">
    <source>
        <dbReference type="SMART" id="SM00260"/>
    </source>
</evidence>
<name>A0A4Z0WL53_9GAMM</name>
<dbReference type="InterPro" id="IPR002545">
    <property type="entry name" value="CheW-lke_dom"/>
</dbReference>
<dbReference type="PIRSF" id="PIRSF020479">
    <property type="entry name" value="UCP020479_CheW"/>
    <property type="match status" value="1"/>
</dbReference>
<feature type="compositionally biased region" description="Pro residues" evidence="1">
    <location>
        <begin position="96"/>
        <end position="117"/>
    </location>
</feature>